<accession>A0ABR1JLP4</accession>
<feature type="region of interest" description="Disordered" evidence="1">
    <location>
        <begin position="51"/>
        <end position="73"/>
    </location>
</feature>
<comment type="caution">
    <text evidence="2">The sequence shown here is derived from an EMBL/GenBank/DDBJ whole genome shotgun (WGS) entry which is preliminary data.</text>
</comment>
<organism evidence="2 3">
    <name type="scientific">Marasmiellus scandens</name>
    <dbReference type="NCBI Taxonomy" id="2682957"/>
    <lineage>
        <taxon>Eukaryota</taxon>
        <taxon>Fungi</taxon>
        <taxon>Dikarya</taxon>
        <taxon>Basidiomycota</taxon>
        <taxon>Agaricomycotina</taxon>
        <taxon>Agaricomycetes</taxon>
        <taxon>Agaricomycetidae</taxon>
        <taxon>Agaricales</taxon>
        <taxon>Marasmiineae</taxon>
        <taxon>Omphalotaceae</taxon>
        <taxon>Marasmiellus</taxon>
    </lineage>
</organism>
<protein>
    <submittedName>
        <fullName evidence="2">Uncharacterized protein</fullName>
    </submittedName>
</protein>
<sequence>MSPWVSEFSEALHQAATALRILSDIYDQKSFPGESVEQEWYYVETDMQPPPLDPPVPPTCPSTPTLPLTPNLPTTPLPAAPTCPSAQTYGCIYCSKLL</sequence>
<dbReference type="Proteomes" id="UP001498398">
    <property type="component" value="Unassembled WGS sequence"/>
</dbReference>
<dbReference type="EMBL" id="JBANRG010000013">
    <property type="protein sequence ID" value="KAK7461470.1"/>
    <property type="molecule type" value="Genomic_DNA"/>
</dbReference>
<evidence type="ECO:0000313" key="2">
    <source>
        <dbReference type="EMBL" id="KAK7461470.1"/>
    </source>
</evidence>
<keyword evidence="3" id="KW-1185">Reference proteome</keyword>
<evidence type="ECO:0000313" key="3">
    <source>
        <dbReference type="Proteomes" id="UP001498398"/>
    </source>
</evidence>
<feature type="compositionally biased region" description="Low complexity" evidence="1">
    <location>
        <begin position="62"/>
        <end position="72"/>
    </location>
</feature>
<evidence type="ECO:0000256" key="1">
    <source>
        <dbReference type="SAM" id="MobiDB-lite"/>
    </source>
</evidence>
<reference evidence="2 3" key="1">
    <citation type="submission" date="2024-01" db="EMBL/GenBank/DDBJ databases">
        <title>A draft genome for the cacao thread blight pathogen Marasmiellus scandens.</title>
        <authorList>
            <person name="Baruah I.K."/>
            <person name="Leung J."/>
            <person name="Bukari Y."/>
            <person name="Amoako-Attah I."/>
            <person name="Meinhardt L.W."/>
            <person name="Bailey B.A."/>
            <person name="Cohen S.P."/>
        </authorList>
    </citation>
    <scope>NUCLEOTIDE SEQUENCE [LARGE SCALE GENOMIC DNA]</scope>
    <source>
        <strain evidence="2 3">GH-19</strain>
    </source>
</reference>
<name>A0ABR1JLP4_9AGAR</name>
<gene>
    <name evidence="2" type="ORF">VKT23_008647</name>
</gene>
<proteinExistence type="predicted"/>
<feature type="compositionally biased region" description="Pro residues" evidence="1">
    <location>
        <begin position="51"/>
        <end position="61"/>
    </location>
</feature>